<dbReference type="Pfam" id="PF13424">
    <property type="entry name" value="TPR_12"/>
    <property type="match status" value="2"/>
</dbReference>
<dbReference type="OrthoDB" id="381520at2759"/>
<dbReference type="InterPro" id="IPR011990">
    <property type="entry name" value="TPR-like_helical_dom_sf"/>
</dbReference>
<organism evidence="5">
    <name type="scientific">Cladocopium goreaui</name>
    <dbReference type="NCBI Taxonomy" id="2562237"/>
    <lineage>
        <taxon>Eukaryota</taxon>
        <taxon>Sar</taxon>
        <taxon>Alveolata</taxon>
        <taxon>Dinophyceae</taxon>
        <taxon>Suessiales</taxon>
        <taxon>Symbiodiniaceae</taxon>
        <taxon>Cladocopium</taxon>
    </lineage>
</organism>
<dbReference type="Pfam" id="PF13374">
    <property type="entry name" value="TPR_10"/>
    <property type="match status" value="1"/>
</dbReference>
<feature type="domain" description="EF-hand" evidence="4">
    <location>
        <begin position="33"/>
        <end position="68"/>
    </location>
</feature>
<evidence type="ECO:0000313" key="8">
    <source>
        <dbReference type="Proteomes" id="UP001152797"/>
    </source>
</evidence>
<keyword evidence="8" id="KW-1185">Reference proteome</keyword>
<dbReference type="SUPFAM" id="SSF48452">
    <property type="entry name" value="TPR-like"/>
    <property type="match status" value="2"/>
</dbReference>
<dbReference type="InterPro" id="IPR019734">
    <property type="entry name" value="TPR_rpt"/>
</dbReference>
<dbReference type="EMBL" id="CAMXCT010001701">
    <property type="protein sequence ID" value="CAI3992346.1"/>
    <property type="molecule type" value="Genomic_DNA"/>
</dbReference>
<dbReference type="AlphaFoldDB" id="A0A9P1FY19"/>
<dbReference type="Gene3D" id="1.25.40.10">
    <property type="entry name" value="Tetratricopeptide repeat domain"/>
    <property type="match status" value="2"/>
</dbReference>
<gene>
    <name evidence="5" type="ORF">C1SCF055_LOCUS19183</name>
</gene>
<evidence type="ECO:0000256" key="3">
    <source>
        <dbReference type="SAM" id="Coils"/>
    </source>
</evidence>
<evidence type="ECO:0000313" key="5">
    <source>
        <dbReference type="EMBL" id="CAI3992346.1"/>
    </source>
</evidence>
<dbReference type="GO" id="GO:0005509">
    <property type="term" value="F:calcium ion binding"/>
    <property type="evidence" value="ECO:0007669"/>
    <property type="project" value="InterPro"/>
</dbReference>
<dbReference type="EMBL" id="CAMXCT030001701">
    <property type="protein sequence ID" value="CAL4779658.1"/>
    <property type="molecule type" value="Genomic_DNA"/>
</dbReference>
<dbReference type="InterPro" id="IPR002048">
    <property type="entry name" value="EF_hand_dom"/>
</dbReference>
<accession>A0A9P1FY19</accession>
<dbReference type="PROSITE" id="PS50222">
    <property type="entry name" value="EF_HAND_2"/>
    <property type="match status" value="1"/>
</dbReference>
<keyword evidence="3" id="KW-0175">Coiled coil</keyword>
<reference evidence="5" key="1">
    <citation type="submission" date="2022-10" db="EMBL/GenBank/DDBJ databases">
        <authorList>
            <person name="Chen Y."/>
            <person name="Dougan E. K."/>
            <person name="Chan C."/>
            <person name="Rhodes N."/>
            <person name="Thang M."/>
        </authorList>
    </citation>
    <scope>NUCLEOTIDE SEQUENCE</scope>
</reference>
<reference evidence="6" key="2">
    <citation type="submission" date="2024-04" db="EMBL/GenBank/DDBJ databases">
        <authorList>
            <person name="Chen Y."/>
            <person name="Shah S."/>
            <person name="Dougan E. K."/>
            <person name="Thang M."/>
            <person name="Chan C."/>
        </authorList>
    </citation>
    <scope>NUCLEOTIDE SEQUENCE [LARGE SCALE GENOMIC DNA]</scope>
</reference>
<dbReference type="EMBL" id="CAMXCT020001701">
    <property type="protein sequence ID" value="CAL1145721.1"/>
    <property type="molecule type" value="Genomic_DNA"/>
</dbReference>
<dbReference type="InterPro" id="IPR011992">
    <property type="entry name" value="EF-hand-dom_pair"/>
</dbReference>
<protein>
    <submittedName>
        <fullName evidence="7">Kinesin light chain</fullName>
    </submittedName>
</protein>
<sequence length="345" mass="38369">VDNLMKKVDSSPLDYETFSKLMEDALSEWLAADQAEQLLKDFRVFDKDGTGRMSINKLVEVMSMSGNSFTDSELEDLLLSSGVDGGTVDYRAVVQNHFFGDGSFAALGDWPALQGAKPKDPLQEATSLCEVAKMKAERGKIQEALELYQDALAGLEKTQARSLLASTLHDMARLQENNGEAEQALALYLRALTIREEVLGPNHFYVATTLDCIANLKDGAGQVEEALQFACRSLEIWERFFGREHSHIAKILYNLAGRRDLVGDTKGALEFYIRSLAIFKEVHGMRSGEVADALDGIADLKWRSGESKEALICYRRELGIREKLLGPEHSEVLELRQFITSLDPS</sequence>
<dbReference type="PANTHER" id="PTHR45641">
    <property type="entry name" value="TETRATRICOPEPTIDE REPEAT PROTEIN (AFU_ORTHOLOGUE AFUA_6G03870)"/>
    <property type="match status" value="1"/>
</dbReference>
<evidence type="ECO:0000256" key="2">
    <source>
        <dbReference type="ARBA" id="ARBA00022803"/>
    </source>
</evidence>
<dbReference type="Gene3D" id="1.10.238.10">
    <property type="entry name" value="EF-hand"/>
    <property type="match status" value="1"/>
</dbReference>
<feature type="coiled-coil region" evidence="3">
    <location>
        <begin position="164"/>
        <end position="191"/>
    </location>
</feature>
<dbReference type="SUPFAM" id="SSF47473">
    <property type="entry name" value="EF-hand"/>
    <property type="match status" value="1"/>
</dbReference>
<evidence type="ECO:0000256" key="1">
    <source>
        <dbReference type="ARBA" id="ARBA00022737"/>
    </source>
</evidence>
<proteinExistence type="predicted"/>
<keyword evidence="2" id="KW-0802">TPR repeat</keyword>
<evidence type="ECO:0000259" key="4">
    <source>
        <dbReference type="PROSITE" id="PS50222"/>
    </source>
</evidence>
<dbReference type="SMART" id="SM00028">
    <property type="entry name" value="TPR"/>
    <property type="match status" value="5"/>
</dbReference>
<dbReference type="PANTHER" id="PTHR45641:SF19">
    <property type="entry name" value="NEPHROCYSTIN-3"/>
    <property type="match status" value="1"/>
</dbReference>
<comment type="caution">
    <text evidence="5">The sequence shown here is derived from an EMBL/GenBank/DDBJ whole genome shotgun (WGS) entry which is preliminary data.</text>
</comment>
<dbReference type="Proteomes" id="UP001152797">
    <property type="component" value="Unassembled WGS sequence"/>
</dbReference>
<evidence type="ECO:0000313" key="7">
    <source>
        <dbReference type="EMBL" id="CAL4779658.1"/>
    </source>
</evidence>
<evidence type="ECO:0000313" key="6">
    <source>
        <dbReference type="EMBL" id="CAL1145721.1"/>
    </source>
</evidence>
<keyword evidence="1" id="KW-0677">Repeat</keyword>
<name>A0A9P1FY19_9DINO</name>
<feature type="non-terminal residue" evidence="5">
    <location>
        <position position="345"/>
    </location>
</feature>